<proteinExistence type="predicted"/>
<evidence type="ECO:0000256" key="1">
    <source>
        <dbReference type="SAM" id="MobiDB-lite"/>
    </source>
</evidence>
<comment type="caution">
    <text evidence="2">The sequence shown here is derived from an EMBL/GenBank/DDBJ whole genome shotgun (WGS) entry which is preliminary data.</text>
</comment>
<name>A0A9D4TC53_RHISA</name>
<dbReference type="Proteomes" id="UP000821837">
    <property type="component" value="Chromosome 1"/>
</dbReference>
<gene>
    <name evidence="2" type="ORF">HPB52_023717</name>
</gene>
<dbReference type="AlphaFoldDB" id="A0A9D4TC53"/>
<keyword evidence="3" id="KW-1185">Reference proteome</keyword>
<evidence type="ECO:0000313" key="2">
    <source>
        <dbReference type="EMBL" id="KAH7984759.1"/>
    </source>
</evidence>
<protein>
    <submittedName>
        <fullName evidence="2">Uncharacterized protein</fullName>
    </submittedName>
</protein>
<dbReference type="EMBL" id="JABSTV010001245">
    <property type="protein sequence ID" value="KAH7984759.1"/>
    <property type="molecule type" value="Genomic_DNA"/>
</dbReference>
<feature type="region of interest" description="Disordered" evidence="1">
    <location>
        <begin position="124"/>
        <end position="223"/>
    </location>
</feature>
<accession>A0A9D4TC53</accession>
<feature type="compositionally biased region" description="Low complexity" evidence="1">
    <location>
        <begin position="175"/>
        <end position="195"/>
    </location>
</feature>
<reference evidence="2" key="1">
    <citation type="journal article" date="2020" name="Cell">
        <title>Large-Scale Comparative Analyses of Tick Genomes Elucidate Their Genetic Diversity and Vector Capacities.</title>
        <authorList>
            <consortium name="Tick Genome and Microbiome Consortium (TIGMIC)"/>
            <person name="Jia N."/>
            <person name="Wang J."/>
            <person name="Shi W."/>
            <person name="Du L."/>
            <person name="Sun Y."/>
            <person name="Zhan W."/>
            <person name="Jiang J.F."/>
            <person name="Wang Q."/>
            <person name="Zhang B."/>
            <person name="Ji P."/>
            <person name="Bell-Sakyi L."/>
            <person name="Cui X.M."/>
            <person name="Yuan T.T."/>
            <person name="Jiang B.G."/>
            <person name="Yang W.F."/>
            <person name="Lam T.T."/>
            <person name="Chang Q.C."/>
            <person name="Ding S.J."/>
            <person name="Wang X.J."/>
            <person name="Zhu J.G."/>
            <person name="Ruan X.D."/>
            <person name="Zhao L."/>
            <person name="Wei J.T."/>
            <person name="Ye R.Z."/>
            <person name="Que T.C."/>
            <person name="Du C.H."/>
            <person name="Zhou Y.H."/>
            <person name="Cheng J.X."/>
            <person name="Dai P.F."/>
            <person name="Guo W.B."/>
            <person name="Han X.H."/>
            <person name="Huang E.J."/>
            <person name="Li L.F."/>
            <person name="Wei W."/>
            <person name="Gao Y.C."/>
            <person name="Liu J.Z."/>
            <person name="Shao H.Z."/>
            <person name="Wang X."/>
            <person name="Wang C.C."/>
            <person name="Yang T.C."/>
            <person name="Huo Q.B."/>
            <person name="Li W."/>
            <person name="Chen H.Y."/>
            <person name="Chen S.E."/>
            <person name="Zhou L.G."/>
            <person name="Ni X.B."/>
            <person name="Tian J.H."/>
            <person name="Sheng Y."/>
            <person name="Liu T."/>
            <person name="Pan Y.S."/>
            <person name="Xia L.Y."/>
            <person name="Li J."/>
            <person name="Zhao F."/>
            <person name="Cao W.C."/>
        </authorList>
    </citation>
    <scope>NUCLEOTIDE SEQUENCE</scope>
    <source>
        <strain evidence="2">Rsan-2018</strain>
    </source>
</reference>
<evidence type="ECO:0000313" key="3">
    <source>
        <dbReference type="Proteomes" id="UP000821837"/>
    </source>
</evidence>
<feature type="region of interest" description="Disordered" evidence="1">
    <location>
        <begin position="1"/>
        <end position="26"/>
    </location>
</feature>
<sequence length="254" mass="27755">MRFDVRPTPPGQYRASDCFEMPGEPSSACRRSVRLAAKRSDDTRVDEDGAASGRLSVEAGAYRTSSGCKSIDKKRNVTCKSARVAQPAKKVKTVQGDEVGVNTRTKEQDRTQRVSRHLEYVETPKRGRNKMTLAETSPKREAMGTKSPATAKKQRARAQLAPTETSLQAKRIWRRSSLTSRSSKASQGVASSSGSYQTAKGIASDTASTTLEKEENVPPTPPVVEADAKLGRLRRVWLWLVENDGAQSGGRIEC</sequence>
<reference evidence="2" key="2">
    <citation type="submission" date="2021-09" db="EMBL/GenBank/DDBJ databases">
        <authorList>
            <person name="Jia N."/>
            <person name="Wang J."/>
            <person name="Shi W."/>
            <person name="Du L."/>
            <person name="Sun Y."/>
            <person name="Zhan W."/>
            <person name="Jiang J."/>
            <person name="Wang Q."/>
            <person name="Zhang B."/>
            <person name="Ji P."/>
            <person name="Sakyi L.B."/>
            <person name="Cui X."/>
            <person name="Yuan T."/>
            <person name="Jiang B."/>
            <person name="Yang W."/>
            <person name="Lam T.T.-Y."/>
            <person name="Chang Q."/>
            <person name="Ding S."/>
            <person name="Wang X."/>
            <person name="Zhu J."/>
            <person name="Ruan X."/>
            <person name="Zhao L."/>
            <person name="Wei J."/>
            <person name="Que T."/>
            <person name="Du C."/>
            <person name="Cheng J."/>
            <person name="Dai P."/>
            <person name="Han X."/>
            <person name="Huang E."/>
            <person name="Gao Y."/>
            <person name="Liu J."/>
            <person name="Shao H."/>
            <person name="Ye R."/>
            <person name="Li L."/>
            <person name="Wei W."/>
            <person name="Wang X."/>
            <person name="Wang C."/>
            <person name="Huo Q."/>
            <person name="Li W."/>
            <person name="Guo W."/>
            <person name="Chen H."/>
            <person name="Chen S."/>
            <person name="Zhou L."/>
            <person name="Zhou L."/>
            <person name="Ni X."/>
            <person name="Tian J."/>
            <person name="Zhou Y."/>
            <person name="Sheng Y."/>
            <person name="Liu T."/>
            <person name="Pan Y."/>
            <person name="Xia L."/>
            <person name="Li J."/>
            <person name="Zhao F."/>
            <person name="Cao W."/>
        </authorList>
    </citation>
    <scope>NUCLEOTIDE SEQUENCE</scope>
    <source>
        <strain evidence="2">Rsan-2018</strain>
        <tissue evidence="2">Larvae</tissue>
    </source>
</reference>
<organism evidence="2 3">
    <name type="scientific">Rhipicephalus sanguineus</name>
    <name type="common">Brown dog tick</name>
    <name type="synonym">Ixodes sanguineus</name>
    <dbReference type="NCBI Taxonomy" id="34632"/>
    <lineage>
        <taxon>Eukaryota</taxon>
        <taxon>Metazoa</taxon>
        <taxon>Ecdysozoa</taxon>
        <taxon>Arthropoda</taxon>
        <taxon>Chelicerata</taxon>
        <taxon>Arachnida</taxon>
        <taxon>Acari</taxon>
        <taxon>Parasitiformes</taxon>
        <taxon>Ixodida</taxon>
        <taxon>Ixodoidea</taxon>
        <taxon>Ixodidae</taxon>
        <taxon>Rhipicephalinae</taxon>
        <taxon>Rhipicephalus</taxon>
        <taxon>Rhipicephalus</taxon>
    </lineage>
</organism>